<name>A0ABU3KHZ7_9BURK</name>
<organism evidence="1 2">
    <name type="scientific">Rhodoferax potami</name>
    <dbReference type="NCBI Taxonomy" id="3068338"/>
    <lineage>
        <taxon>Bacteria</taxon>
        <taxon>Pseudomonadati</taxon>
        <taxon>Pseudomonadota</taxon>
        <taxon>Betaproteobacteria</taxon>
        <taxon>Burkholderiales</taxon>
        <taxon>Comamonadaceae</taxon>
        <taxon>Rhodoferax</taxon>
    </lineage>
</organism>
<dbReference type="Gene3D" id="3.30.300.30">
    <property type="match status" value="1"/>
</dbReference>
<dbReference type="Proteomes" id="UP001321700">
    <property type="component" value="Unassembled WGS sequence"/>
</dbReference>
<keyword evidence="2" id="KW-1185">Reference proteome</keyword>
<evidence type="ECO:0008006" key="3">
    <source>
        <dbReference type="Google" id="ProtNLM"/>
    </source>
</evidence>
<dbReference type="SUPFAM" id="SSF56801">
    <property type="entry name" value="Acetyl-CoA synthetase-like"/>
    <property type="match status" value="1"/>
</dbReference>
<dbReference type="RefSeq" id="WP_313876153.1">
    <property type="nucleotide sequence ID" value="NZ_JAVBIK010000001.1"/>
</dbReference>
<evidence type="ECO:0000313" key="1">
    <source>
        <dbReference type="EMBL" id="MDT7517395.1"/>
    </source>
</evidence>
<reference evidence="1 2" key="1">
    <citation type="submission" date="2023-08" db="EMBL/GenBank/DDBJ databases">
        <title>Rhodoferax potami sp. nov. and Rhodoferax mekongensis sp. nov., isolated from the Mekong River in Thailand.</title>
        <authorList>
            <person name="Kitikhun S."/>
            <person name="Charoenyingcharoen P."/>
            <person name="Siriarchawattana P."/>
            <person name="Likhitrattanapisal S."/>
            <person name="Nilsakha T."/>
            <person name="Chanpet A."/>
            <person name="Rattanawaree P."/>
            <person name="Ingsriswang S."/>
        </authorList>
    </citation>
    <scope>NUCLEOTIDE SEQUENCE [LARGE SCALE GENOMIC DNA]</scope>
    <source>
        <strain evidence="1 2">TBRC 17660</strain>
    </source>
</reference>
<gene>
    <name evidence="1" type="ORF">RAE19_01335</name>
</gene>
<dbReference type="EMBL" id="JAVBIK010000001">
    <property type="protein sequence ID" value="MDT7517395.1"/>
    <property type="molecule type" value="Genomic_DNA"/>
</dbReference>
<sequence length="79" mass="8736">MPDAHMGEKMCAFVILRAGQSLELKTLVDFLLTKEIAKFKLPERLEVLADFPVSTFGKVSKKALGEMVANMLQNSPQPS</sequence>
<protein>
    <recommendedName>
        <fullName evidence="3">AMP-binding enzyme C-terminal domain-containing protein</fullName>
    </recommendedName>
</protein>
<evidence type="ECO:0000313" key="2">
    <source>
        <dbReference type="Proteomes" id="UP001321700"/>
    </source>
</evidence>
<proteinExistence type="predicted"/>
<comment type="caution">
    <text evidence="1">The sequence shown here is derived from an EMBL/GenBank/DDBJ whole genome shotgun (WGS) entry which is preliminary data.</text>
</comment>
<accession>A0ABU3KHZ7</accession>
<dbReference type="InterPro" id="IPR045851">
    <property type="entry name" value="AMP-bd_C_sf"/>
</dbReference>